<evidence type="ECO:0000256" key="1">
    <source>
        <dbReference type="ARBA" id="ARBA00007946"/>
    </source>
</evidence>
<accession>A0AA39QRS7</accession>
<gene>
    <name evidence="3" type="ORF">EDD18DRAFT_1241353</name>
</gene>
<dbReference type="SUPFAM" id="SSF48576">
    <property type="entry name" value="Terpenoid synthases"/>
    <property type="match status" value="1"/>
</dbReference>
<organism evidence="3 4">
    <name type="scientific">Armillaria luteobubalina</name>
    <dbReference type="NCBI Taxonomy" id="153913"/>
    <lineage>
        <taxon>Eukaryota</taxon>
        <taxon>Fungi</taxon>
        <taxon>Dikarya</taxon>
        <taxon>Basidiomycota</taxon>
        <taxon>Agaricomycotina</taxon>
        <taxon>Agaricomycetes</taxon>
        <taxon>Agaricomycetidae</taxon>
        <taxon>Agaricales</taxon>
        <taxon>Marasmiineae</taxon>
        <taxon>Physalacriaceae</taxon>
        <taxon>Armillaria</taxon>
    </lineage>
</organism>
<dbReference type="SFLD" id="SFLDG01021">
    <property type="entry name" value="Trichodiene_Synthase_Like"/>
    <property type="match status" value="1"/>
</dbReference>
<name>A0AA39QRS7_9AGAR</name>
<proteinExistence type="inferred from homology"/>
<dbReference type="Pfam" id="PF06330">
    <property type="entry name" value="TRI5"/>
    <property type="match status" value="1"/>
</dbReference>
<keyword evidence="4" id="KW-1185">Reference proteome</keyword>
<dbReference type="Gene3D" id="1.10.600.10">
    <property type="entry name" value="Farnesyl Diphosphate Synthase"/>
    <property type="match status" value="1"/>
</dbReference>
<evidence type="ECO:0000313" key="4">
    <source>
        <dbReference type="Proteomes" id="UP001175228"/>
    </source>
</evidence>
<comment type="caution">
    <text evidence="3">The sequence shown here is derived from an EMBL/GenBank/DDBJ whole genome shotgun (WGS) entry which is preliminary data.</text>
</comment>
<dbReference type="InterPro" id="IPR024652">
    <property type="entry name" value="Trichodiene_synth"/>
</dbReference>
<reference evidence="3" key="1">
    <citation type="submission" date="2023-06" db="EMBL/GenBank/DDBJ databases">
        <authorList>
            <consortium name="Lawrence Berkeley National Laboratory"/>
            <person name="Ahrendt S."/>
            <person name="Sahu N."/>
            <person name="Indic B."/>
            <person name="Wong-Bajracharya J."/>
            <person name="Merenyi Z."/>
            <person name="Ke H.-M."/>
            <person name="Monk M."/>
            <person name="Kocsube S."/>
            <person name="Drula E."/>
            <person name="Lipzen A."/>
            <person name="Balint B."/>
            <person name="Henrissat B."/>
            <person name="Andreopoulos B."/>
            <person name="Martin F.M."/>
            <person name="Harder C.B."/>
            <person name="Rigling D."/>
            <person name="Ford K.L."/>
            <person name="Foster G.D."/>
            <person name="Pangilinan J."/>
            <person name="Papanicolaou A."/>
            <person name="Barry K."/>
            <person name="LaButti K."/>
            <person name="Viragh M."/>
            <person name="Koriabine M."/>
            <person name="Yan M."/>
            <person name="Riley R."/>
            <person name="Champramary S."/>
            <person name="Plett K.L."/>
            <person name="Tsai I.J."/>
            <person name="Slot J."/>
            <person name="Sipos G."/>
            <person name="Plett J."/>
            <person name="Nagy L.G."/>
            <person name="Grigoriev I.V."/>
        </authorList>
    </citation>
    <scope>NUCLEOTIDE SEQUENCE</scope>
    <source>
        <strain evidence="3">HWK02</strain>
    </source>
</reference>
<evidence type="ECO:0000313" key="3">
    <source>
        <dbReference type="EMBL" id="KAK0506721.1"/>
    </source>
</evidence>
<dbReference type="GO" id="GO:0016838">
    <property type="term" value="F:carbon-oxygen lyase activity, acting on phosphates"/>
    <property type="evidence" value="ECO:0007669"/>
    <property type="project" value="InterPro"/>
</dbReference>
<dbReference type="EMBL" id="JAUEPU010000001">
    <property type="protein sequence ID" value="KAK0506721.1"/>
    <property type="molecule type" value="Genomic_DNA"/>
</dbReference>
<keyword evidence="2" id="KW-0456">Lyase</keyword>
<protein>
    <submittedName>
        <fullName evidence="3">Isoprenoid synthase domain-containing protein</fullName>
    </submittedName>
</protein>
<sequence length="330" mass="37725">MAPSCVNLHATQRQGVQSWTSSLWNLAGRLGLSNPSPKRRTTEDILRSFVNYFDTTDLPSVENDELRCLCIKESERRGYPLDLIQPYLTVGLNIAASAYHHLANDDVKIYIAFFTAFATYLDDKYPDDPDTLVGVANFTKHFVSLETQPTKMLEHFANILTEAPQLFGEVAADFIIQGGLRYITALILEIRGKSEPTHKVDRYALFLRDLSGMPEAYTMFIFPKDLPYNLYVQALPLVCEVVNFMNDITSFYKEECENETHNLISLLAEARGEPKRETLRYLVERCIQAHERTLCILSPHEGVRSSYDEFVKGYLAFHLGSKRYRLSELD</sequence>
<dbReference type="AlphaFoldDB" id="A0AA39QRS7"/>
<dbReference type="InterPro" id="IPR008949">
    <property type="entry name" value="Isoprenoid_synthase_dom_sf"/>
</dbReference>
<evidence type="ECO:0000256" key="2">
    <source>
        <dbReference type="ARBA" id="ARBA00023239"/>
    </source>
</evidence>
<feature type="non-terminal residue" evidence="3">
    <location>
        <position position="1"/>
    </location>
</feature>
<dbReference type="Proteomes" id="UP001175228">
    <property type="component" value="Unassembled WGS sequence"/>
</dbReference>
<dbReference type="SFLD" id="SFLDS00005">
    <property type="entry name" value="Isoprenoid_Synthase_Type_I"/>
    <property type="match status" value="1"/>
</dbReference>
<comment type="similarity">
    <text evidence="1">Belongs to the trichodiene synthase family.</text>
</comment>